<dbReference type="EMBL" id="SRLO01000444">
    <property type="protein sequence ID" value="TNN55845.1"/>
    <property type="molecule type" value="Genomic_DNA"/>
</dbReference>
<gene>
    <name evidence="2" type="ORF">EYF80_033923</name>
</gene>
<evidence type="ECO:0000313" key="3">
    <source>
        <dbReference type="Proteomes" id="UP000314294"/>
    </source>
</evidence>
<dbReference type="Proteomes" id="UP000314294">
    <property type="component" value="Unassembled WGS sequence"/>
</dbReference>
<feature type="compositionally biased region" description="Basic and acidic residues" evidence="1">
    <location>
        <begin position="86"/>
        <end position="101"/>
    </location>
</feature>
<dbReference type="AlphaFoldDB" id="A0A4Z2GRV0"/>
<organism evidence="2 3">
    <name type="scientific">Liparis tanakae</name>
    <name type="common">Tanaka's snailfish</name>
    <dbReference type="NCBI Taxonomy" id="230148"/>
    <lineage>
        <taxon>Eukaryota</taxon>
        <taxon>Metazoa</taxon>
        <taxon>Chordata</taxon>
        <taxon>Craniata</taxon>
        <taxon>Vertebrata</taxon>
        <taxon>Euteleostomi</taxon>
        <taxon>Actinopterygii</taxon>
        <taxon>Neopterygii</taxon>
        <taxon>Teleostei</taxon>
        <taxon>Neoteleostei</taxon>
        <taxon>Acanthomorphata</taxon>
        <taxon>Eupercaria</taxon>
        <taxon>Perciformes</taxon>
        <taxon>Cottioidei</taxon>
        <taxon>Cottales</taxon>
        <taxon>Liparidae</taxon>
        <taxon>Liparis</taxon>
    </lineage>
</organism>
<comment type="caution">
    <text evidence="2">The sequence shown here is derived from an EMBL/GenBank/DDBJ whole genome shotgun (WGS) entry which is preliminary data.</text>
</comment>
<evidence type="ECO:0000313" key="2">
    <source>
        <dbReference type="EMBL" id="TNN55845.1"/>
    </source>
</evidence>
<name>A0A4Z2GRV0_9TELE</name>
<evidence type="ECO:0000256" key="1">
    <source>
        <dbReference type="SAM" id="MobiDB-lite"/>
    </source>
</evidence>
<sequence length="114" mass="12424">MYHTQAGRYLSVFRAYRHQQHLQPSESERRSISPPGVQQGRGGAGWLSLRTSSASRRGGNRATGNRAITYSARFMNDANTSNNGDNAERESGVGLRGDRRAGAMPWVQTALSSG</sequence>
<feature type="compositionally biased region" description="Low complexity" evidence="1">
    <location>
        <begin position="50"/>
        <end position="67"/>
    </location>
</feature>
<accession>A0A4Z2GRV0</accession>
<proteinExistence type="predicted"/>
<feature type="region of interest" description="Disordered" evidence="1">
    <location>
        <begin position="19"/>
        <end position="114"/>
    </location>
</feature>
<protein>
    <submittedName>
        <fullName evidence="2">Uncharacterized protein</fullName>
    </submittedName>
</protein>
<keyword evidence="3" id="KW-1185">Reference proteome</keyword>
<reference evidence="2 3" key="1">
    <citation type="submission" date="2019-03" db="EMBL/GenBank/DDBJ databases">
        <title>First draft genome of Liparis tanakae, snailfish: a comprehensive survey of snailfish specific genes.</title>
        <authorList>
            <person name="Kim W."/>
            <person name="Song I."/>
            <person name="Jeong J.-H."/>
            <person name="Kim D."/>
            <person name="Kim S."/>
            <person name="Ryu S."/>
            <person name="Song J.Y."/>
            <person name="Lee S.K."/>
        </authorList>
    </citation>
    <scope>NUCLEOTIDE SEQUENCE [LARGE SCALE GENOMIC DNA]</scope>
    <source>
        <tissue evidence="2">Muscle</tissue>
    </source>
</reference>